<accession>A0ABQ8FHF4</accession>
<keyword evidence="2" id="KW-0597">Phosphoprotein</keyword>
<keyword evidence="6" id="KW-0539">Nucleus</keyword>
<feature type="region of interest" description="Disordered" evidence="7">
    <location>
        <begin position="217"/>
        <end position="262"/>
    </location>
</feature>
<dbReference type="InterPro" id="IPR011015">
    <property type="entry name" value="LEM/LEM-like_dom_sf"/>
</dbReference>
<dbReference type="PANTHER" id="PTHR47808">
    <property type="entry name" value="INNER NUCLEAR MEMBRANE PROTEIN HEH2-RELATED"/>
    <property type="match status" value="1"/>
</dbReference>
<dbReference type="Proteomes" id="UP001648503">
    <property type="component" value="Unassembled WGS sequence"/>
</dbReference>
<evidence type="ECO:0000256" key="2">
    <source>
        <dbReference type="ARBA" id="ARBA00022553"/>
    </source>
</evidence>
<comment type="subcellular location">
    <subcellularLocation>
        <location evidence="1">Nucleus inner membrane</location>
    </subcellularLocation>
</comment>
<evidence type="ECO:0000259" key="9">
    <source>
        <dbReference type="Pfam" id="PF09402"/>
    </source>
</evidence>
<feature type="compositionally biased region" description="Polar residues" evidence="7">
    <location>
        <begin position="1"/>
        <end position="19"/>
    </location>
</feature>
<sequence>MSTPIKKQHSSSPVPTTVATPGESGQLPDYLAASFDPARATIIQLVRILSKHSVELPTSRQPKSCYVALFHDHIASNRHVLLAQRAKPTPKPPRRSIFYEPPSTPTAVAASDTTTSTTDTAASHGTTPPNTTADGKKRRRPTATLAATADPLSALRQVRTGGVTTAPIAGVTSTPPRIVEMDDNPFQVRTAEDDSEISLADRLPSNQLPVRNAISTSPEQISASTSHQGQNINVFSDDNPFQSPSRSTPLSPNAKMLKTHQTTLRRQLQTIDPAGFDASSIRFVNPSESSPLAFSFKAQQPSTSPTSSGSPSPVKSTSRGSRKKKPLSKASLKGAVAASPTPASATATVHQSQDLGITPSEPQIRQRQAATTVSDMLDDQSTTGSETVASGRDNSNPLSSNTKESRKSKSSPRSGQSHRRGGYFQNDNVVFRRIVGLLFFIATTYCIFRCVDTLMSIKWTLPYCEHDSATLGASNTNQQKTCAPCPDRALCVSNTDIECKADYILELSPWSSILGNQTRRASIIGRPRCVQDFKRLEKEARIHQRSTALVNILDELVREWVGKAECGQVKPSSDIYWAWSSTLSKQQQRVVLGMPLALARQHLRAVVPKSWTDNSFDEHWQIVSAMITTPNPIGPLSTRLDDSTYQHRLLISLNPPLITLTCQVRRYIWGLVLAYSLHLTLVCGAVIAATLMYSFFQQYLHEQRLVSILVDDILDMVHTESDNHYQDPTKYPAPGLSIIQLRDHLLLSQTRSKGHGGSTSNGAGNSSFIMSHGPSLPYTTYKDPLGRTIWAIPDASTRKRLWSLVVAEILKTSTIRKTTMEVKGQPQDLWMWVASPALSPRKPRSAYQSPVGPFSTPLS</sequence>
<keyword evidence="3 8" id="KW-0812">Transmembrane</keyword>
<dbReference type="PANTHER" id="PTHR47808:SF2">
    <property type="entry name" value="LEM DOMAIN-CONTAINING PROTEIN 2"/>
    <property type="match status" value="1"/>
</dbReference>
<evidence type="ECO:0000313" key="10">
    <source>
        <dbReference type="EMBL" id="KAH6598230.1"/>
    </source>
</evidence>
<dbReference type="EMBL" id="JAFCIX010000114">
    <property type="protein sequence ID" value="KAH6598230.1"/>
    <property type="molecule type" value="Genomic_DNA"/>
</dbReference>
<feature type="compositionally biased region" description="Low complexity" evidence="7">
    <location>
        <begin position="301"/>
        <end position="318"/>
    </location>
</feature>
<feature type="compositionally biased region" description="Polar residues" evidence="7">
    <location>
        <begin position="217"/>
        <end position="251"/>
    </location>
</feature>
<evidence type="ECO:0000313" key="11">
    <source>
        <dbReference type="Proteomes" id="UP001648503"/>
    </source>
</evidence>
<proteinExistence type="predicted"/>
<dbReference type="InterPro" id="IPR041885">
    <property type="entry name" value="MAN1_winged_helix_dom"/>
</dbReference>
<feature type="compositionally biased region" description="Low complexity" evidence="7">
    <location>
        <begin position="335"/>
        <end position="349"/>
    </location>
</feature>
<feature type="domain" description="Man1/Src1-like C-terminal" evidence="9">
    <location>
        <begin position="463"/>
        <end position="834"/>
    </location>
</feature>
<dbReference type="InterPro" id="IPR044780">
    <property type="entry name" value="Heh2/Src1"/>
</dbReference>
<protein>
    <recommendedName>
        <fullName evidence="9">Man1/Src1-like C-terminal domain-containing protein</fullName>
    </recommendedName>
</protein>
<evidence type="ECO:0000256" key="4">
    <source>
        <dbReference type="ARBA" id="ARBA00022989"/>
    </source>
</evidence>
<gene>
    <name evidence="10" type="ORF">BASA50_003844</name>
</gene>
<keyword evidence="11" id="KW-1185">Reference proteome</keyword>
<keyword evidence="4 8" id="KW-1133">Transmembrane helix</keyword>
<keyword evidence="5 8" id="KW-0472">Membrane</keyword>
<evidence type="ECO:0000256" key="7">
    <source>
        <dbReference type="SAM" id="MobiDB-lite"/>
    </source>
</evidence>
<dbReference type="Gene3D" id="1.10.720.40">
    <property type="match status" value="1"/>
</dbReference>
<evidence type="ECO:0000256" key="5">
    <source>
        <dbReference type="ARBA" id="ARBA00023136"/>
    </source>
</evidence>
<organism evidence="10 11">
    <name type="scientific">Batrachochytrium salamandrivorans</name>
    <dbReference type="NCBI Taxonomy" id="1357716"/>
    <lineage>
        <taxon>Eukaryota</taxon>
        <taxon>Fungi</taxon>
        <taxon>Fungi incertae sedis</taxon>
        <taxon>Chytridiomycota</taxon>
        <taxon>Chytridiomycota incertae sedis</taxon>
        <taxon>Chytridiomycetes</taxon>
        <taxon>Rhizophydiales</taxon>
        <taxon>Rhizophydiales incertae sedis</taxon>
        <taxon>Batrachochytrium</taxon>
    </lineage>
</organism>
<name>A0ABQ8FHF4_9FUNG</name>
<evidence type="ECO:0000256" key="1">
    <source>
        <dbReference type="ARBA" id="ARBA00004540"/>
    </source>
</evidence>
<feature type="compositionally biased region" description="Polar residues" evidence="7">
    <location>
        <begin position="350"/>
        <end position="402"/>
    </location>
</feature>
<feature type="region of interest" description="Disordered" evidence="7">
    <location>
        <begin position="85"/>
        <end position="145"/>
    </location>
</feature>
<dbReference type="Gene3D" id="1.10.10.1180">
    <property type="entry name" value="MAN1, winged-helix domain"/>
    <property type="match status" value="1"/>
</dbReference>
<dbReference type="InterPro" id="IPR018996">
    <property type="entry name" value="Man1/Src1-like_C"/>
</dbReference>
<comment type="caution">
    <text evidence="10">The sequence shown here is derived from an EMBL/GenBank/DDBJ whole genome shotgun (WGS) entry which is preliminary data.</text>
</comment>
<evidence type="ECO:0000256" key="3">
    <source>
        <dbReference type="ARBA" id="ARBA00022692"/>
    </source>
</evidence>
<feature type="region of interest" description="Disordered" evidence="7">
    <location>
        <begin position="1"/>
        <end position="26"/>
    </location>
</feature>
<evidence type="ECO:0000256" key="8">
    <source>
        <dbReference type="SAM" id="Phobius"/>
    </source>
</evidence>
<feature type="compositionally biased region" description="Low complexity" evidence="7">
    <location>
        <begin position="105"/>
        <end position="128"/>
    </location>
</feature>
<feature type="region of interest" description="Disordered" evidence="7">
    <location>
        <begin position="840"/>
        <end position="859"/>
    </location>
</feature>
<evidence type="ECO:0000256" key="6">
    <source>
        <dbReference type="ARBA" id="ARBA00023242"/>
    </source>
</evidence>
<dbReference type="Pfam" id="PF09402">
    <property type="entry name" value="MSC"/>
    <property type="match status" value="1"/>
</dbReference>
<feature type="compositionally biased region" description="Basic residues" evidence="7">
    <location>
        <begin position="406"/>
        <end position="421"/>
    </location>
</feature>
<feature type="transmembrane region" description="Helical" evidence="8">
    <location>
        <begin position="667"/>
        <end position="696"/>
    </location>
</feature>
<reference evidence="10 11" key="1">
    <citation type="submission" date="2021-02" db="EMBL/GenBank/DDBJ databases">
        <title>Variation within the Batrachochytrium salamandrivorans European outbreak.</title>
        <authorList>
            <person name="Kelly M."/>
            <person name="Pasmans F."/>
            <person name="Shea T.P."/>
            <person name="Munoz J.F."/>
            <person name="Carranza S."/>
            <person name="Cuomo C.A."/>
            <person name="Martel A."/>
        </authorList>
    </citation>
    <scope>NUCLEOTIDE SEQUENCE [LARGE SCALE GENOMIC DNA]</scope>
    <source>
        <strain evidence="10 11">AMFP18/2</strain>
    </source>
</reference>
<feature type="region of interest" description="Disordered" evidence="7">
    <location>
        <begin position="296"/>
        <end position="422"/>
    </location>
</feature>